<feature type="compositionally biased region" description="Low complexity" evidence="6">
    <location>
        <begin position="424"/>
        <end position="434"/>
    </location>
</feature>
<keyword evidence="2" id="KW-0805">Transcription regulation</keyword>
<dbReference type="GO" id="GO:0000428">
    <property type="term" value="C:DNA-directed RNA polymerase complex"/>
    <property type="evidence" value="ECO:0007669"/>
    <property type="project" value="UniProtKB-KW"/>
</dbReference>
<feature type="compositionally biased region" description="Basic and acidic residues" evidence="6">
    <location>
        <begin position="453"/>
        <end position="465"/>
    </location>
</feature>
<keyword evidence="3" id="KW-0731">Sigma factor</keyword>
<dbReference type="AlphaFoldDB" id="A0A4R6V0N4"/>
<reference evidence="8 9" key="1">
    <citation type="submission" date="2019-03" db="EMBL/GenBank/DDBJ databases">
        <title>Genomic Encyclopedia of Type Strains, Phase IV (KMG-IV): sequencing the most valuable type-strain genomes for metagenomic binning, comparative biology and taxonomic classification.</title>
        <authorList>
            <person name="Goeker M."/>
        </authorList>
    </citation>
    <scope>NUCLEOTIDE SEQUENCE [LARGE SCALE GENOMIC DNA]</scope>
    <source>
        <strain evidence="8 9">DSM 46770</strain>
    </source>
</reference>
<sequence>MTTQRGSGRHRAEDDGGFAVLLREGRGHEQCYDAFSPALYRYCWSLLGPGPGEEDAPGAAVYATFLAAVELLPRLRDRNAVRPWLFALARTACQHRGFARSTPYGALPTSAEERPVVNAVLQMPPSQRELLELSMRHGLSHTQIATVLGLDPETTGELCRSAAKRAVDLLSDEVEPDGAMPFRPVPADLPGLLSSVALPGPPRSLRERVVSDCADPDAAPKRQAAGTLVRPLGPNGFPLHRTRGPVPSAPQGPEEAPLFDATEEDADPARVPADRVTTFDLPLPHYTEPLSELAPAVGGAAPDERDQRSRWLLPATAGLATALVAFGLWGAGALLRDVPETTVAEGPPPGQVNATPLSGDAAGTPEPDRDHGPAAAGTAPTASAPGTPPPTGERSATADPTSGPHHPDTPPSPGPHPGPESRPSPEASPSTAAPSPDPVSEKPDDAVTTLLDGVRDLLGLDRDQR</sequence>
<dbReference type="PANTHER" id="PTHR43133:SF8">
    <property type="entry name" value="RNA POLYMERASE SIGMA FACTOR HI_1459-RELATED"/>
    <property type="match status" value="1"/>
</dbReference>
<dbReference type="SUPFAM" id="SSF88659">
    <property type="entry name" value="Sigma3 and sigma4 domains of RNA polymerase sigma factors"/>
    <property type="match status" value="1"/>
</dbReference>
<dbReference type="GO" id="GO:0006352">
    <property type="term" value="P:DNA-templated transcription initiation"/>
    <property type="evidence" value="ECO:0007669"/>
    <property type="project" value="InterPro"/>
</dbReference>
<organism evidence="8 9">
    <name type="scientific">Actinorugispora endophytica</name>
    <dbReference type="NCBI Taxonomy" id="1605990"/>
    <lineage>
        <taxon>Bacteria</taxon>
        <taxon>Bacillati</taxon>
        <taxon>Actinomycetota</taxon>
        <taxon>Actinomycetes</taxon>
        <taxon>Streptosporangiales</taxon>
        <taxon>Nocardiopsidaceae</taxon>
        <taxon>Actinorugispora</taxon>
    </lineage>
</organism>
<feature type="compositionally biased region" description="Pro residues" evidence="6">
    <location>
        <begin position="409"/>
        <end position="422"/>
    </location>
</feature>
<comment type="caution">
    <text evidence="8">The sequence shown here is derived from an EMBL/GenBank/DDBJ whole genome shotgun (WGS) entry which is preliminary data.</text>
</comment>
<dbReference type="OrthoDB" id="3492533at2"/>
<feature type="compositionally biased region" description="Low complexity" evidence="6">
    <location>
        <begin position="373"/>
        <end position="385"/>
    </location>
</feature>
<dbReference type="InterPro" id="IPR013324">
    <property type="entry name" value="RNA_pol_sigma_r3/r4-like"/>
</dbReference>
<evidence type="ECO:0000256" key="6">
    <source>
        <dbReference type="SAM" id="MobiDB-lite"/>
    </source>
</evidence>
<keyword evidence="8" id="KW-0240">DNA-directed RNA polymerase</keyword>
<dbReference type="GO" id="GO:0016987">
    <property type="term" value="F:sigma factor activity"/>
    <property type="evidence" value="ECO:0007669"/>
    <property type="project" value="UniProtKB-KW"/>
</dbReference>
<keyword evidence="5" id="KW-0804">Transcription</keyword>
<protein>
    <submittedName>
        <fullName evidence="8">DNA-directed RNA polymerase specialized sigma24 family protein</fullName>
    </submittedName>
</protein>
<proteinExistence type="inferred from homology"/>
<evidence type="ECO:0000256" key="3">
    <source>
        <dbReference type="ARBA" id="ARBA00023082"/>
    </source>
</evidence>
<gene>
    <name evidence="8" type="ORF">EV190_10332</name>
</gene>
<dbReference type="InterPro" id="IPR013325">
    <property type="entry name" value="RNA_pol_sigma_r2"/>
</dbReference>
<evidence type="ECO:0000256" key="5">
    <source>
        <dbReference type="ARBA" id="ARBA00023163"/>
    </source>
</evidence>
<comment type="similarity">
    <text evidence="1">Belongs to the sigma-70 factor family. ECF subfamily.</text>
</comment>
<dbReference type="InterPro" id="IPR039425">
    <property type="entry name" value="RNA_pol_sigma-70-like"/>
</dbReference>
<evidence type="ECO:0000256" key="1">
    <source>
        <dbReference type="ARBA" id="ARBA00010641"/>
    </source>
</evidence>
<dbReference type="Gene3D" id="1.10.10.10">
    <property type="entry name" value="Winged helix-like DNA-binding domain superfamily/Winged helix DNA-binding domain"/>
    <property type="match status" value="1"/>
</dbReference>
<evidence type="ECO:0000259" key="7">
    <source>
        <dbReference type="Pfam" id="PF08281"/>
    </source>
</evidence>
<accession>A0A4R6V0N4</accession>
<evidence type="ECO:0000313" key="8">
    <source>
        <dbReference type="EMBL" id="TDQ53585.1"/>
    </source>
</evidence>
<feature type="domain" description="RNA polymerase sigma factor 70 region 4 type 2" evidence="7">
    <location>
        <begin position="116"/>
        <end position="154"/>
    </location>
</feature>
<dbReference type="Pfam" id="PF08281">
    <property type="entry name" value="Sigma70_r4_2"/>
    <property type="match status" value="1"/>
</dbReference>
<evidence type="ECO:0000313" key="9">
    <source>
        <dbReference type="Proteomes" id="UP000295281"/>
    </source>
</evidence>
<dbReference type="InterPro" id="IPR013249">
    <property type="entry name" value="RNA_pol_sigma70_r4_t2"/>
</dbReference>
<dbReference type="SUPFAM" id="SSF88946">
    <property type="entry name" value="Sigma2 domain of RNA polymerase sigma factors"/>
    <property type="match status" value="1"/>
</dbReference>
<dbReference type="Gene3D" id="1.10.1740.10">
    <property type="match status" value="1"/>
</dbReference>
<dbReference type="InterPro" id="IPR036388">
    <property type="entry name" value="WH-like_DNA-bd_sf"/>
</dbReference>
<dbReference type="PANTHER" id="PTHR43133">
    <property type="entry name" value="RNA POLYMERASE ECF-TYPE SIGMA FACTO"/>
    <property type="match status" value="1"/>
</dbReference>
<name>A0A4R6V0N4_9ACTN</name>
<keyword evidence="9" id="KW-1185">Reference proteome</keyword>
<dbReference type="EMBL" id="SNYN01000003">
    <property type="protein sequence ID" value="TDQ53585.1"/>
    <property type="molecule type" value="Genomic_DNA"/>
</dbReference>
<dbReference type="Proteomes" id="UP000295281">
    <property type="component" value="Unassembled WGS sequence"/>
</dbReference>
<dbReference type="GO" id="GO:0003677">
    <property type="term" value="F:DNA binding"/>
    <property type="evidence" value="ECO:0007669"/>
    <property type="project" value="UniProtKB-KW"/>
</dbReference>
<keyword evidence="4" id="KW-0238">DNA-binding</keyword>
<dbReference type="RefSeq" id="WP_133740517.1">
    <property type="nucleotide sequence ID" value="NZ_SNYN01000003.1"/>
</dbReference>
<feature type="region of interest" description="Disordered" evidence="6">
    <location>
        <begin position="341"/>
        <end position="465"/>
    </location>
</feature>
<evidence type="ECO:0000256" key="2">
    <source>
        <dbReference type="ARBA" id="ARBA00023015"/>
    </source>
</evidence>
<evidence type="ECO:0000256" key="4">
    <source>
        <dbReference type="ARBA" id="ARBA00023125"/>
    </source>
</evidence>